<proteinExistence type="predicted"/>
<evidence type="ECO:0000313" key="2">
    <source>
        <dbReference type="Proteomes" id="UP001497535"/>
    </source>
</evidence>
<evidence type="ECO:0000313" key="1">
    <source>
        <dbReference type="EMBL" id="CAK5067044.1"/>
    </source>
</evidence>
<keyword evidence="2" id="KW-1185">Reference proteome</keyword>
<gene>
    <name evidence="1" type="ORF">MENTE1834_LOCUS17731</name>
</gene>
<dbReference type="EMBL" id="CAVMJV010000020">
    <property type="protein sequence ID" value="CAK5067044.1"/>
    <property type="molecule type" value="Genomic_DNA"/>
</dbReference>
<sequence>MSFNMNLIFTAKFQLLLGSCRDKHLIKKFILLSSSHCVQFLSKFPLFKSSISTDKSSHFSTSPHELIRFFISSSR</sequence>
<name>A0ACB0YXX1_MELEN</name>
<comment type="caution">
    <text evidence="1">The sequence shown here is derived from an EMBL/GenBank/DDBJ whole genome shotgun (WGS) entry which is preliminary data.</text>
</comment>
<dbReference type="Proteomes" id="UP001497535">
    <property type="component" value="Unassembled WGS sequence"/>
</dbReference>
<accession>A0ACB0YXX1</accession>
<reference evidence="1" key="1">
    <citation type="submission" date="2023-11" db="EMBL/GenBank/DDBJ databases">
        <authorList>
            <person name="Poullet M."/>
        </authorList>
    </citation>
    <scope>NUCLEOTIDE SEQUENCE</scope>
    <source>
        <strain evidence="1">E1834</strain>
    </source>
</reference>
<protein>
    <submittedName>
        <fullName evidence="1">Uncharacterized protein</fullName>
    </submittedName>
</protein>
<organism evidence="1 2">
    <name type="scientific">Meloidogyne enterolobii</name>
    <name type="common">Root-knot nematode worm</name>
    <name type="synonym">Meloidogyne mayaguensis</name>
    <dbReference type="NCBI Taxonomy" id="390850"/>
    <lineage>
        <taxon>Eukaryota</taxon>
        <taxon>Metazoa</taxon>
        <taxon>Ecdysozoa</taxon>
        <taxon>Nematoda</taxon>
        <taxon>Chromadorea</taxon>
        <taxon>Rhabditida</taxon>
        <taxon>Tylenchina</taxon>
        <taxon>Tylenchomorpha</taxon>
        <taxon>Tylenchoidea</taxon>
        <taxon>Meloidogynidae</taxon>
        <taxon>Meloidogyninae</taxon>
        <taxon>Meloidogyne</taxon>
    </lineage>
</organism>